<feature type="domain" description="Aminotransferase class V" evidence="2">
    <location>
        <begin position="80"/>
        <end position="284"/>
    </location>
</feature>
<organism evidence="3 4">
    <name type="scientific">Acrodontium crateriforme</name>
    <dbReference type="NCBI Taxonomy" id="150365"/>
    <lineage>
        <taxon>Eukaryota</taxon>
        <taxon>Fungi</taxon>
        <taxon>Dikarya</taxon>
        <taxon>Ascomycota</taxon>
        <taxon>Pezizomycotina</taxon>
        <taxon>Dothideomycetes</taxon>
        <taxon>Dothideomycetidae</taxon>
        <taxon>Mycosphaerellales</taxon>
        <taxon>Teratosphaeriaceae</taxon>
        <taxon>Acrodontium</taxon>
    </lineage>
</organism>
<sequence>MGFHTELAIRPAKRPDPMREIRRLKSIECGIEAAKHFALGEGYRNLNHGSFGTYPTAIRDVLRHYQEAAEERPDKFIRYEYPKLLDESRELVANLLNAPTDTIVLVPNATSAFNTVVRNLVFKPDDVIVYYGTIYGACEKTLDYLSEITPVEAHRISITYPVTDDDVCSALEDKIRSLRNDGKNVRLAIFDTIVALPGVRMPFERLTDLCHKLGVSSCIDAAHSIGQIEVNLETLNPDYYFSNCHKWLHVPRGCCVLYVPKRNQSLMRSTLPTSHYFIAVSQEGKLALINPLPPSANSDFVLNFEFVGTIDSSPYLCIPSAIEWRSKLVWNGLQGEQAILGYIHGLAREGGAKVAQMLGTEVLDNTDKTLQNCAFSNVALPLSWNDVVGGDSKKAVKVAQWIARVLAEEYDTFIAIIFFGERFWMRISAQVYLTIEDFEWGGKVLAEVCERVKKREWDD</sequence>
<keyword evidence="1" id="KW-0663">Pyridoxal phosphate</keyword>
<evidence type="ECO:0000256" key="1">
    <source>
        <dbReference type="ARBA" id="ARBA00022898"/>
    </source>
</evidence>
<proteinExistence type="predicted"/>
<evidence type="ECO:0000313" key="3">
    <source>
        <dbReference type="EMBL" id="WPG97381.1"/>
    </source>
</evidence>
<dbReference type="InterPro" id="IPR000192">
    <property type="entry name" value="Aminotrans_V_dom"/>
</dbReference>
<dbReference type="EMBL" id="CP138580">
    <property type="protein sequence ID" value="WPG97381.1"/>
    <property type="molecule type" value="Genomic_DNA"/>
</dbReference>
<reference evidence="3 4" key="1">
    <citation type="submission" date="2023-11" db="EMBL/GenBank/DDBJ databases">
        <title>An acidophilic fungus is an integral part of prey digestion in a carnivorous sundew plant.</title>
        <authorList>
            <person name="Tsai I.J."/>
        </authorList>
    </citation>
    <scope>NUCLEOTIDE SEQUENCE [LARGE SCALE GENOMIC DNA]</scope>
    <source>
        <strain evidence="3">169a</strain>
    </source>
</reference>
<accession>A0AAQ3LXK7</accession>
<dbReference type="InterPro" id="IPR015424">
    <property type="entry name" value="PyrdxlP-dep_Trfase"/>
</dbReference>
<evidence type="ECO:0000259" key="2">
    <source>
        <dbReference type="Pfam" id="PF00266"/>
    </source>
</evidence>
<name>A0AAQ3LXK7_9PEZI</name>
<keyword evidence="4" id="KW-1185">Reference proteome</keyword>
<gene>
    <name evidence="3" type="ORF">R9X50_00015600</name>
</gene>
<dbReference type="PANTHER" id="PTHR43092:SF2">
    <property type="entry name" value="HERCYNYLCYSTEINE SULFOXIDE LYASE"/>
    <property type="match status" value="1"/>
</dbReference>
<dbReference type="SUPFAM" id="SSF53383">
    <property type="entry name" value="PLP-dependent transferases"/>
    <property type="match status" value="1"/>
</dbReference>
<protein>
    <recommendedName>
        <fullName evidence="2">Aminotransferase class V domain-containing protein</fullName>
    </recommendedName>
</protein>
<dbReference type="Proteomes" id="UP001303373">
    <property type="component" value="Chromosome 1"/>
</dbReference>
<dbReference type="Pfam" id="PF00266">
    <property type="entry name" value="Aminotran_5"/>
    <property type="match status" value="1"/>
</dbReference>
<dbReference type="AlphaFoldDB" id="A0AAQ3LXK7"/>
<dbReference type="PANTHER" id="PTHR43092">
    <property type="entry name" value="L-CYSTEINE DESULFHYDRASE"/>
    <property type="match status" value="1"/>
</dbReference>
<dbReference type="InterPro" id="IPR015421">
    <property type="entry name" value="PyrdxlP-dep_Trfase_major"/>
</dbReference>
<evidence type="ECO:0000313" key="4">
    <source>
        <dbReference type="Proteomes" id="UP001303373"/>
    </source>
</evidence>
<dbReference type="Gene3D" id="3.40.640.10">
    <property type="entry name" value="Type I PLP-dependent aspartate aminotransferase-like (Major domain)"/>
    <property type="match status" value="1"/>
</dbReference>